<dbReference type="PANTHER" id="PTHR23508:SF10">
    <property type="entry name" value="CARBOXYLIC ACID TRANSPORTER PROTEIN HOMOLOG"/>
    <property type="match status" value="1"/>
</dbReference>
<dbReference type="InterPro" id="IPR036259">
    <property type="entry name" value="MFS_trans_sf"/>
</dbReference>
<protein>
    <submittedName>
        <fullName evidence="7">Major Facilitator Superfamily protein</fullName>
    </submittedName>
</protein>
<dbReference type="InterPro" id="IPR020846">
    <property type="entry name" value="MFS_dom"/>
</dbReference>
<gene>
    <name evidence="7" type="ORF">FOB64_003586</name>
</gene>
<dbReference type="Proteomes" id="UP000536275">
    <property type="component" value="Unassembled WGS sequence"/>
</dbReference>
<evidence type="ECO:0000256" key="1">
    <source>
        <dbReference type="ARBA" id="ARBA00004141"/>
    </source>
</evidence>
<dbReference type="GO" id="GO:0046943">
    <property type="term" value="F:carboxylic acid transmembrane transporter activity"/>
    <property type="evidence" value="ECO:0007669"/>
    <property type="project" value="TreeGrafter"/>
</dbReference>
<dbReference type="Pfam" id="PF00083">
    <property type="entry name" value="Sugar_tr"/>
    <property type="match status" value="1"/>
</dbReference>
<evidence type="ECO:0000256" key="2">
    <source>
        <dbReference type="ARBA" id="ARBA00022692"/>
    </source>
</evidence>
<evidence type="ECO:0000313" key="7">
    <source>
        <dbReference type="EMBL" id="KAF6068949.1"/>
    </source>
</evidence>
<evidence type="ECO:0000313" key="8">
    <source>
        <dbReference type="Proteomes" id="UP000536275"/>
    </source>
</evidence>
<dbReference type="GO" id="GO:0005886">
    <property type="term" value="C:plasma membrane"/>
    <property type="evidence" value="ECO:0007669"/>
    <property type="project" value="TreeGrafter"/>
</dbReference>
<dbReference type="PROSITE" id="PS50850">
    <property type="entry name" value="MFS"/>
    <property type="match status" value="1"/>
</dbReference>
<sequence length="183" mass="19619">MPGAFLGAFVGDYLGPRLTLAIGVGAQGIIGIAMSACLKSLKKHVAGFVVVFGIFSTFGEFGPGNNTGLLASKTCASSIRGQYYGIAAAIGKIGAFVGTWVFPAIQKHYAYSEDLSLQVPFYVSSALCLFSAFLTIFLFRQRKRVDIRLLGDSGVVTQYQEDEDIGVISDEKDDTVKVQQKNV</sequence>
<dbReference type="InterPro" id="IPR005828">
    <property type="entry name" value="MFS_sugar_transport-like"/>
</dbReference>
<proteinExistence type="predicted"/>
<feature type="transmembrane region" description="Helical" evidence="5">
    <location>
        <begin position="45"/>
        <end position="62"/>
    </location>
</feature>
<feature type="domain" description="Major facilitator superfamily (MFS) profile" evidence="6">
    <location>
        <begin position="1"/>
        <end position="143"/>
    </location>
</feature>
<keyword evidence="3 5" id="KW-1133">Transmembrane helix</keyword>
<feature type="transmembrane region" description="Helical" evidence="5">
    <location>
        <begin position="119"/>
        <end position="139"/>
    </location>
</feature>
<dbReference type="EMBL" id="JABWAD010000049">
    <property type="protein sequence ID" value="KAF6068949.1"/>
    <property type="molecule type" value="Genomic_DNA"/>
</dbReference>
<evidence type="ECO:0000256" key="3">
    <source>
        <dbReference type="ARBA" id="ARBA00022989"/>
    </source>
</evidence>
<dbReference type="PANTHER" id="PTHR23508">
    <property type="entry name" value="CARBOXYLIC ACID TRANSPORTER PROTEIN HOMOLOG"/>
    <property type="match status" value="1"/>
</dbReference>
<organism evidence="7 8">
    <name type="scientific">Candida albicans</name>
    <name type="common">Yeast</name>
    <dbReference type="NCBI Taxonomy" id="5476"/>
    <lineage>
        <taxon>Eukaryota</taxon>
        <taxon>Fungi</taxon>
        <taxon>Dikarya</taxon>
        <taxon>Ascomycota</taxon>
        <taxon>Saccharomycotina</taxon>
        <taxon>Pichiomycetes</taxon>
        <taxon>Debaryomycetaceae</taxon>
        <taxon>Candida/Lodderomyces clade</taxon>
        <taxon>Candida</taxon>
    </lineage>
</organism>
<reference evidence="7 8" key="1">
    <citation type="submission" date="2020-03" db="EMBL/GenBank/DDBJ databases">
        <title>FDA dAtabase for Regulatory Grade micrObial Sequences (FDA-ARGOS): Supporting development and validation of Infectious Disease Dx tests.</title>
        <authorList>
            <person name="Campos J."/>
            <person name="Goldberg B."/>
            <person name="Tallon L."/>
            <person name="Sadzewicz L."/>
            <person name="Vavikolanu K."/>
            <person name="Mehta A."/>
            <person name="Aluvathingal J."/>
            <person name="Nadendla S."/>
            <person name="Nandy P."/>
            <person name="Geyer C."/>
            <person name="Yan Y."/>
            <person name="Sichtig H."/>
        </authorList>
    </citation>
    <scope>NUCLEOTIDE SEQUENCE [LARGE SCALE GENOMIC DNA]</scope>
    <source>
        <strain evidence="7 8">FDAARGOS_656</strain>
    </source>
</reference>
<comment type="subcellular location">
    <subcellularLocation>
        <location evidence="1">Membrane</location>
        <topology evidence="1">Multi-pass membrane protein</topology>
    </subcellularLocation>
</comment>
<comment type="caution">
    <text evidence="7">The sequence shown here is derived from an EMBL/GenBank/DDBJ whole genome shotgun (WGS) entry which is preliminary data.</text>
</comment>
<dbReference type="Gene3D" id="1.20.1250.20">
    <property type="entry name" value="MFS general substrate transporter like domains"/>
    <property type="match status" value="1"/>
</dbReference>
<evidence type="ECO:0000256" key="4">
    <source>
        <dbReference type="ARBA" id="ARBA00023136"/>
    </source>
</evidence>
<evidence type="ECO:0000256" key="5">
    <source>
        <dbReference type="SAM" id="Phobius"/>
    </source>
</evidence>
<keyword evidence="2 5" id="KW-0812">Transmembrane</keyword>
<keyword evidence="4 5" id="KW-0472">Membrane</keyword>
<feature type="transmembrane region" description="Helical" evidence="5">
    <location>
        <begin position="20"/>
        <end position="38"/>
    </location>
</feature>
<dbReference type="SUPFAM" id="SSF103473">
    <property type="entry name" value="MFS general substrate transporter"/>
    <property type="match status" value="1"/>
</dbReference>
<evidence type="ECO:0000259" key="6">
    <source>
        <dbReference type="PROSITE" id="PS50850"/>
    </source>
</evidence>
<name>A0A8H6BZZ2_CANAX</name>
<dbReference type="AlphaFoldDB" id="A0A8H6BZZ2"/>
<accession>A0A8H6BZZ2</accession>